<reference evidence="1" key="1">
    <citation type="journal article" date="2015" name="Nature">
        <title>Complex archaea that bridge the gap between prokaryotes and eukaryotes.</title>
        <authorList>
            <person name="Spang A."/>
            <person name="Saw J.H."/>
            <person name="Jorgensen S.L."/>
            <person name="Zaremba-Niedzwiedzka K."/>
            <person name="Martijn J."/>
            <person name="Lind A.E."/>
            <person name="van Eijk R."/>
            <person name="Schleper C."/>
            <person name="Guy L."/>
            <person name="Ettema T.J."/>
        </authorList>
    </citation>
    <scope>NUCLEOTIDE SEQUENCE</scope>
</reference>
<name>A0A0F9NQ69_9ZZZZ</name>
<organism evidence="1">
    <name type="scientific">marine sediment metagenome</name>
    <dbReference type="NCBI Taxonomy" id="412755"/>
    <lineage>
        <taxon>unclassified sequences</taxon>
        <taxon>metagenomes</taxon>
        <taxon>ecological metagenomes</taxon>
    </lineage>
</organism>
<dbReference type="AlphaFoldDB" id="A0A0F9NQ69"/>
<evidence type="ECO:0000313" key="1">
    <source>
        <dbReference type="EMBL" id="KKN14192.1"/>
    </source>
</evidence>
<protein>
    <submittedName>
        <fullName evidence="1">Uncharacterized protein</fullName>
    </submittedName>
</protein>
<dbReference type="InterPro" id="IPR011335">
    <property type="entry name" value="Restrct_endonuc-II-like"/>
</dbReference>
<gene>
    <name evidence="1" type="ORF">LCGC14_0998630</name>
</gene>
<dbReference type="SUPFAM" id="SSF52980">
    <property type="entry name" value="Restriction endonuclease-like"/>
    <property type="match status" value="1"/>
</dbReference>
<accession>A0A0F9NQ69</accession>
<sequence>MSASIQCELCGFRFINITWAHLKYYHSGMTIEEYNSRFPLSSTKLSMNSKEAMVKGEETRRSMFSNMSPERRQEWVRRSFGNDESIKKRTESIRTFHRNMGEKERLEWVLQSFHNLTEEEGQAKNLAISKGVKKYWARLSVRERQEISRKFSEGHASMTQEAKDAWRKAQSEAHLAFWNGLSEKEKSARTRARMKAIKAGPSEPEVWLGVYLESRFPGEWLYNGDGSRDVVVGGKIPDFVHSSGDKKVLEVFGRYWHTEEQEVGLVEYYKQNGYSCIVVWEWDCYLWSELDKIFGGVT</sequence>
<dbReference type="EMBL" id="LAZR01003843">
    <property type="protein sequence ID" value="KKN14192.1"/>
    <property type="molecule type" value="Genomic_DNA"/>
</dbReference>
<proteinExistence type="predicted"/>
<comment type="caution">
    <text evidence="1">The sequence shown here is derived from an EMBL/GenBank/DDBJ whole genome shotgun (WGS) entry which is preliminary data.</text>
</comment>